<reference evidence="1 2" key="1">
    <citation type="submission" date="2019-01" db="EMBL/GenBank/DDBJ databases">
        <title>Sequencing of cultivated peanut Arachis hypogaea provides insights into genome evolution and oil improvement.</title>
        <authorList>
            <person name="Chen X."/>
        </authorList>
    </citation>
    <scope>NUCLEOTIDE SEQUENCE [LARGE SCALE GENOMIC DNA]</scope>
    <source>
        <strain evidence="2">cv. Fuhuasheng</strain>
        <tissue evidence="1">Leaves</tissue>
    </source>
</reference>
<keyword evidence="2" id="KW-1185">Reference proteome</keyword>
<accession>A0A444ZMW0</accession>
<evidence type="ECO:0000313" key="1">
    <source>
        <dbReference type="EMBL" id="RYR15510.1"/>
    </source>
</evidence>
<comment type="caution">
    <text evidence="1">The sequence shown here is derived from an EMBL/GenBank/DDBJ whole genome shotgun (WGS) entry which is preliminary data.</text>
</comment>
<gene>
    <name evidence="1" type="ORF">Ahy_B04g072274</name>
</gene>
<evidence type="ECO:0000313" key="2">
    <source>
        <dbReference type="Proteomes" id="UP000289738"/>
    </source>
</evidence>
<sequence length="127" mass="14342">MNYYDSISLATSNKSLKRRGFCSKFSNEKQKKSAEAAARPLILVTITKLLREEAYSLQILSCWSTVLQSLVNQLLQGSLRKFYAQIAMPMEKMERINVKTGTQGETRKQCALGALFHKRAYGVGVFL</sequence>
<dbReference type="AlphaFoldDB" id="A0A444ZMW0"/>
<organism evidence="1 2">
    <name type="scientific">Arachis hypogaea</name>
    <name type="common">Peanut</name>
    <dbReference type="NCBI Taxonomy" id="3818"/>
    <lineage>
        <taxon>Eukaryota</taxon>
        <taxon>Viridiplantae</taxon>
        <taxon>Streptophyta</taxon>
        <taxon>Embryophyta</taxon>
        <taxon>Tracheophyta</taxon>
        <taxon>Spermatophyta</taxon>
        <taxon>Magnoliopsida</taxon>
        <taxon>eudicotyledons</taxon>
        <taxon>Gunneridae</taxon>
        <taxon>Pentapetalae</taxon>
        <taxon>rosids</taxon>
        <taxon>fabids</taxon>
        <taxon>Fabales</taxon>
        <taxon>Fabaceae</taxon>
        <taxon>Papilionoideae</taxon>
        <taxon>50 kb inversion clade</taxon>
        <taxon>dalbergioids sensu lato</taxon>
        <taxon>Dalbergieae</taxon>
        <taxon>Pterocarpus clade</taxon>
        <taxon>Arachis</taxon>
    </lineage>
</organism>
<dbReference type="Proteomes" id="UP000289738">
    <property type="component" value="Chromosome B04"/>
</dbReference>
<name>A0A444ZMW0_ARAHY</name>
<dbReference type="EMBL" id="SDMP01000014">
    <property type="protein sequence ID" value="RYR15510.1"/>
    <property type="molecule type" value="Genomic_DNA"/>
</dbReference>
<protein>
    <submittedName>
        <fullName evidence="1">Uncharacterized protein</fullName>
    </submittedName>
</protein>
<proteinExistence type="predicted"/>